<dbReference type="EMBL" id="CAJGYM010000226">
    <property type="protein sequence ID" value="CAD6200011.1"/>
    <property type="molecule type" value="Genomic_DNA"/>
</dbReference>
<accession>A0A8S1HYU3</accession>
<protein>
    <submittedName>
        <fullName evidence="2">Uncharacterized protein</fullName>
    </submittedName>
</protein>
<keyword evidence="3" id="KW-1185">Reference proteome</keyword>
<feature type="transmembrane region" description="Helical" evidence="1">
    <location>
        <begin position="226"/>
        <end position="255"/>
    </location>
</feature>
<evidence type="ECO:0000313" key="2">
    <source>
        <dbReference type="EMBL" id="CAD6200011.1"/>
    </source>
</evidence>
<name>A0A8S1HYU3_9PELO</name>
<keyword evidence="1" id="KW-1133">Transmembrane helix</keyword>
<comment type="caution">
    <text evidence="2">The sequence shown here is derived from an EMBL/GenBank/DDBJ whole genome shotgun (WGS) entry which is preliminary data.</text>
</comment>
<evidence type="ECO:0000313" key="3">
    <source>
        <dbReference type="Proteomes" id="UP000835052"/>
    </source>
</evidence>
<organism evidence="2 3">
    <name type="scientific">Caenorhabditis auriculariae</name>
    <dbReference type="NCBI Taxonomy" id="2777116"/>
    <lineage>
        <taxon>Eukaryota</taxon>
        <taxon>Metazoa</taxon>
        <taxon>Ecdysozoa</taxon>
        <taxon>Nematoda</taxon>
        <taxon>Chromadorea</taxon>
        <taxon>Rhabditida</taxon>
        <taxon>Rhabditina</taxon>
        <taxon>Rhabditomorpha</taxon>
        <taxon>Rhabditoidea</taxon>
        <taxon>Rhabditidae</taxon>
        <taxon>Peloderinae</taxon>
        <taxon>Caenorhabditis</taxon>
    </lineage>
</organism>
<sequence length="269" mass="30465">MVACSCSESFDKLNSSLSTHSSFEDVTVLTEGVRQMTSSECIKKPTYAESYLGELRYSYPEGVVEEVRPSSPEDLAATTKKLAEIFGIEPSEVAMPPKKTYSDGFDRKSIAELFGLPYTEDVPTPSFIEETPTLEKVEEVSKLNQSVEEGYVNKEETSEERSQAARRPAVRYSDKFILILVFGLVFTHISQFVGFLSPYFAIFFNSVLYVFSEVCQFCSKNRTSTFLFGIATAAVFYPLHVIAILYVEIILKLIWCLWPGLWYNFDMCE</sequence>
<keyword evidence="1" id="KW-0472">Membrane</keyword>
<keyword evidence="1" id="KW-0812">Transmembrane</keyword>
<feature type="transmembrane region" description="Helical" evidence="1">
    <location>
        <begin position="176"/>
        <end position="193"/>
    </location>
</feature>
<feature type="transmembrane region" description="Helical" evidence="1">
    <location>
        <begin position="199"/>
        <end position="219"/>
    </location>
</feature>
<dbReference type="AlphaFoldDB" id="A0A8S1HYU3"/>
<evidence type="ECO:0000256" key="1">
    <source>
        <dbReference type="SAM" id="Phobius"/>
    </source>
</evidence>
<dbReference type="Proteomes" id="UP000835052">
    <property type="component" value="Unassembled WGS sequence"/>
</dbReference>
<proteinExistence type="predicted"/>
<reference evidence="2" key="1">
    <citation type="submission" date="2020-10" db="EMBL/GenBank/DDBJ databases">
        <authorList>
            <person name="Kikuchi T."/>
        </authorList>
    </citation>
    <scope>NUCLEOTIDE SEQUENCE</scope>
    <source>
        <strain evidence="2">NKZ352</strain>
    </source>
</reference>
<gene>
    <name evidence="2" type="ORF">CAUJ_LOCUS15910</name>
</gene>